<comment type="caution">
    <text evidence="2">The sequence shown here is derived from an EMBL/GenBank/DDBJ whole genome shotgun (WGS) entry which is preliminary data.</text>
</comment>
<sequence>MAPVAALTAAQQQMATTMARIDARLDQLSTAVTNPAKLPAPTDANTQVATTQQPPAPITNPPTSGVVSTEDIFRQIDALTSLGHATARDNERLL</sequence>
<evidence type="ECO:0000313" key="2">
    <source>
        <dbReference type="EMBL" id="KAE9264080.1"/>
    </source>
</evidence>
<gene>
    <name evidence="2" type="ORF">PF008_g32202</name>
</gene>
<protein>
    <submittedName>
        <fullName evidence="2">Uncharacterized protein</fullName>
    </submittedName>
</protein>
<dbReference type="EMBL" id="QXFY01008491">
    <property type="protein sequence ID" value="KAE9264080.1"/>
    <property type="molecule type" value="Genomic_DNA"/>
</dbReference>
<feature type="region of interest" description="Disordered" evidence="1">
    <location>
        <begin position="37"/>
        <end position="66"/>
    </location>
</feature>
<feature type="compositionally biased region" description="Polar residues" evidence="1">
    <location>
        <begin position="43"/>
        <end position="53"/>
    </location>
</feature>
<proteinExistence type="predicted"/>
<reference evidence="2 3" key="1">
    <citation type="submission" date="2018-09" db="EMBL/GenBank/DDBJ databases">
        <title>Genomic investigation of the strawberry pathogen Phytophthora fragariae indicates pathogenicity is determined by transcriptional variation in three key races.</title>
        <authorList>
            <person name="Adams T.M."/>
            <person name="Armitage A.D."/>
            <person name="Sobczyk M.K."/>
            <person name="Bates H.J."/>
            <person name="Dunwell J.M."/>
            <person name="Nellist C.F."/>
            <person name="Harrison R.J."/>
        </authorList>
    </citation>
    <scope>NUCLEOTIDE SEQUENCE [LARGE SCALE GENOMIC DNA]</scope>
    <source>
        <strain evidence="2 3">NOV-77</strain>
    </source>
</reference>
<dbReference type="AlphaFoldDB" id="A0A6G0Q0K0"/>
<evidence type="ECO:0000256" key="1">
    <source>
        <dbReference type="SAM" id="MobiDB-lite"/>
    </source>
</evidence>
<accession>A0A6G0Q0K0</accession>
<dbReference type="Proteomes" id="UP000486351">
    <property type="component" value="Unassembled WGS sequence"/>
</dbReference>
<organism evidence="2 3">
    <name type="scientific">Phytophthora fragariae</name>
    <dbReference type="NCBI Taxonomy" id="53985"/>
    <lineage>
        <taxon>Eukaryota</taxon>
        <taxon>Sar</taxon>
        <taxon>Stramenopiles</taxon>
        <taxon>Oomycota</taxon>
        <taxon>Peronosporomycetes</taxon>
        <taxon>Peronosporales</taxon>
        <taxon>Peronosporaceae</taxon>
        <taxon>Phytophthora</taxon>
    </lineage>
</organism>
<evidence type="ECO:0000313" key="3">
    <source>
        <dbReference type="Proteomes" id="UP000486351"/>
    </source>
</evidence>
<name>A0A6G0Q0K0_9STRA</name>